<keyword evidence="9" id="KW-0472">Membrane</keyword>
<dbReference type="GO" id="GO:0046930">
    <property type="term" value="C:pore complex"/>
    <property type="evidence" value="ECO:0007669"/>
    <property type="project" value="UniProtKB-KW"/>
</dbReference>
<evidence type="ECO:0000256" key="11">
    <source>
        <dbReference type="SAM" id="SignalP"/>
    </source>
</evidence>
<evidence type="ECO:0000256" key="1">
    <source>
        <dbReference type="ARBA" id="ARBA00004571"/>
    </source>
</evidence>
<dbReference type="InterPro" id="IPR023614">
    <property type="entry name" value="Porin_dom_sf"/>
</dbReference>
<comment type="subcellular location">
    <subcellularLocation>
        <location evidence="1">Cell outer membrane</location>
        <topology evidence="1">Multi-pass membrane protein</topology>
    </subcellularLocation>
</comment>
<comment type="caution">
    <text evidence="13">The sequence shown here is derived from an EMBL/GenBank/DDBJ whole genome shotgun (WGS) entry which is preliminary data.</text>
</comment>
<evidence type="ECO:0000313" key="13">
    <source>
        <dbReference type="EMBL" id="OWY32447.1"/>
    </source>
</evidence>
<keyword evidence="14" id="KW-1185">Reference proteome</keyword>
<evidence type="ECO:0000256" key="5">
    <source>
        <dbReference type="ARBA" id="ARBA00022692"/>
    </source>
</evidence>
<evidence type="ECO:0000259" key="12">
    <source>
        <dbReference type="Pfam" id="PF13609"/>
    </source>
</evidence>
<evidence type="ECO:0000256" key="10">
    <source>
        <dbReference type="ARBA" id="ARBA00023237"/>
    </source>
</evidence>
<dbReference type="PRINTS" id="PR00184">
    <property type="entry name" value="NEISSPPORIN"/>
</dbReference>
<dbReference type="GO" id="GO:0034220">
    <property type="term" value="P:monoatomic ion transmembrane transport"/>
    <property type="evidence" value="ECO:0007669"/>
    <property type="project" value="InterPro"/>
</dbReference>
<evidence type="ECO:0000256" key="8">
    <source>
        <dbReference type="ARBA" id="ARBA00023114"/>
    </source>
</evidence>
<keyword evidence="6 11" id="KW-0732">Signal</keyword>
<dbReference type="InterPro" id="IPR033900">
    <property type="entry name" value="Gram_neg_porin_domain"/>
</dbReference>
<keyword evidence="7" id="KW-0406">Ion transport</keyword>
<dbReference type="AlphaFoldDB" id="A0A225SPN2"/>
<dbReference type="InterPro" id="IPR001702">
    <property type="entry name" value="Porin_Gram-ve"/>
</dbReference>
<dbReference type="GO" id="GO:0009279">
    <property type="term" value="C:cell outer membrane"/>
    <property type="evidence" value="ECO:0007669"/>
    <property type="project" value="UniProtKB-SubCell"/>
</dbReference>
<evidence type="ECO:0000256" key="6">
    <source>
        <dbReference type="ARBA" id="ARBA00022729"/>
    </source>
</evidence>
<dbReference type="GO" id="GO:0015288">
    <property type="term" value="F:porin activity"/>
    <property type="evidence" value="ECO:0007669"/>
    <property type="project" value="UniProtKB-KW"/>
</dbReference>
<dbReference type="EMBL" id="NJGV01000026">
    <property type="protein sequence ID" value="OWY32447.1"/>
    <property type="molecule type" value="Genomic_DNA"/>
</dbReference>
<dbReference type="PRINTS" id="PR00182">
    <property type="entry name" value="ECOLNEIPORIN"/>
</dbReference>
<gene>
    <name evidence="13" type="ORF">CEJ45_21575</name>
</gene>
<dbReference type="PANTHER" id="PTHR34501:SF9">
    <property type="entry name" value="MAJOR OUTER MEMBRANE PROTEIN P.IA"/>
    <property type="match status" value="1"/>
</dbReference>
<feature type="signal peptide" evidence="11">
    <location>
        <begin position="1"/>
        <end position="28"/>
    </location>
</feature>
<feature type="chain" id="PRO_5012488641" evidence="11">
    <location>
        <begin position="29"/>
        <end position="377"/>
    </location>
</feature>
<keyword evidence="10" id="KW-0998">Cell outer membrane</keyword>
<keyword evidence="3" id="KW-0813">Transport</keyword>
<comment type="subunit">
    <text evidence="2">Homotrimer.</text>
</comment>
<sequence length="377" mass="40435">MQSHQPFHRRFGLIPAALLLAAAPAAFAQSSVTIYGVVDVYTAYQKSTVGGKDTSLWAMGNNGQMTSRLGFKGVEDLGGGYRASFNLETGFDPSTGGLQNSYRYFDRQSWVGLGGGFGEVRVGRQNSVMFLYSGNMDAFGAATYGSAYNNFANWLARVDNDISYISPKFANTTLELHYSVGERAGSTAGNVVYQIGMQTQQGPLYVASAYLNANNTTNTNSVKQFMLGGNVEYGSGKVYLAFFRTNEVISATTGNVFTNPAGKYDPAGAVVGNTAGDYHNTYSLSADYRINAQTTLGAGGGYVKDGSRYNNNARQFSLIVNYDLSKRTRLYAVASRLVNQNTAAYRMTGASFTASQALSPDAGASETGVQLGIRHTF</sequence>
<evidence type="ECO:0000256" key="2">
    <source>
        <dbReference type="ARBA" id="ARBA00011233"/>
    </source>
</evidence>
<evidence type="ECO:0000313" key="14">
    <source>
        <dbReference type="Proteomes" id="UP000214747"/>
    </source>
</evidence>
<evidence type="ECO:0000256" key="7">
    <source>
        <dbReference type="ARBA" id="ARBA00023065"/>
    </source>
</evidence>
<organism evidence="13 14">
    <name type="scientific">Herbaspirillum aquaticum</name>
    <dbReference type="NCBI Taxonomy" id="568783"/>
    <lineage>
        <taxon>Bacteria</taxon>
        <taxon>Pseudomonadati</taxon>
        <taxon>Pseudomonadota</taxon>
        <taxon>Betaproteobacteria</taxon>
        <taxon>Burkholderiales</taxon>
        <taxon>Oxalobacteraceae</taxon>
        <taxon>Herbaspirillum</taxon>
    </lineage>
</organism>
<dbReference type="Pfam" id="PF13609">
    <property type="entry name" value="Porin_4"/>
    <property type="match status" value="1"/>
</dbReference>
<evidence type="ECO:0000256" key="3">
    <source>
        <dbReference type="ARBA" id="ARBA00022448"/>
    </source>
</evidence>
<dbReference type="CDD" id="cd00342">
    <property type="entry name" value="gram_neg_porins"/>
    <property type="match status" value="1"/>
</dbReference>
<evidence type="ECO:0000256" key="9">
    <source>
        <dbReference type="ARBA" id="ARBA00023136"/>
    </source>
</evidence>
<name>A0A225SPN2_9BURK</name>
<dbReference type="InterPro" id="IPR050298">
    <property type="entry name" value="Gram-neg_bact_OMP"/>
</dbReference>
<proteinExistence type="predicted"/>
<protein>
    <submittedName>
        <fullName evidence="13">Porin</fullName>
    </submittedName>
</protein>
<dbReference type="SUPFAM" id="SSF56935">
    <property type="entry name" value="Porins"/>
    <property type="match status" value="1"/>
</dbReference>
<reference evidence="13 14" key="1">
    <citation type="journal article" date="2010" name="Int. J. Syst. Evol. Microbiol.">
        <title>Reclassification of Herbaspirillum putei as a later heterotypic synonym of Herbaspirillum huttiense, with the description of H. huttiense subsp. huttiense subsp. nov. and H. huttiense subsp. putei subsp. nov., comb. nov., and description of Herbaspirillum aquaticum sp. nov.</title>
        <authorList>
            <person name="Dobritsa A.P."/>
            <person name="Reddy M.C."/>
            <person name="Samadpour M."/>
        </authorList>
    </citation>
    <scope>NUCLEOTIDE SEQUENCE [LARGE SCALE GENOMIC DNA]</scope>
    <source>
        <strain evidence="13 14">IEH 4430</strain>
    </source>
</reference>
<keyword evidence="4" id="KW-1134">Transmembrane beta strand</keyword>
<dbReference type="RefSeq" id="WP_088757110.1">
    <property type="nucleotide sequence ID" value="NZ_NJGV01000026.1"/>
</dbReference>
<evidence type="ECO:0000256" key="4">
    <source>
        <dbReference type="ARBA" id="ARBA00022452"/>
    </source>
</evidence>
<feature type="domain" description="Porin" evidence="12">
    <location>
        <begin position="17"/>
        <end position="340"/>
    </location>
</feature>
<dbReference type="InterPro" id="IPR002299">
    <property type="entry name" value="Porin_Neis"/>
</dbReference>
<dbReference type="Proteomes" id="UP000214747">
    <property type="component" value="Unassembled WGS sequence"/>
</dbReference>
<keyword evidence="8" id="KW-0626">Porin</keyword>
<accession>A0A225SPN2</accession>
<keyword evidence="5" id="KW-0812">Transmembrane</keyword>
<dbReference type="Gene3D" id="2.40.160.10">
    <property type="entry name" value="Porin"/>
    <property type="match status" value="1"/>
</dbReference>
<dbReference type="PANTHER" id="PTHR34501">
    <property type="entry name" value="PROTEIN YDDL-RELATED"/>
    <property type="match status" value="1"/>
</dbReference>